<proteinExistence type="predicted"/>
<dbReference type="EMBL" id="CP098740">
    <property type="protein sequence ID" value="UZK55058.1"/>
    <property type="molecule type" value="Genomic_DNA"/>
</dbReference>
<evidence type="ECO:0000313" key="2">
    <source>
        <dbReference type="EMBL" id="UZK55058.1"/>
    </source>
</evidence>
<organism evidence="2 3">
    <name type="scientific">Streptomyces drozdowiczii</name>
    <dbReference type="NCBI Taxonomy" id="202862"/>
    <lineage>
        <taxon>Bacteria</taxon>
        <taxon>Bacillati</taxon>
        <taxon>Actinomycetota</taxon>
        <taxon>Actinomycetes</taxon>
        <taxon>Kitasatosporales</taxon>
        <taxon>Streptomycetaceae</taxon>
        <taxon>Streptomyces</taxon>
    </lineage>
</organism>
<accession>A0ABY6PSB4</accession>
<evidence type="ECO:0000313" key="3">
    <source>
        <dbReference type="Proteomes" id="UP001164963"/>
    </source>
</evidence>
<feature type="region of interest" description="Disordered" evidence="1">
    <location>
        <begin position="20"/>
        <end position="61"/>
    </location>
</feature>
<dbReference type="Proteomes" id="UP001164963">
    <property type="component" value="Chromosome"/>
</dbReference>
<keyword evidence="3" id="KW-1185">Reference proteome</keyword>
<reference evidence="2" key="1">
    <citation type="journal article" date="2022" name="Front. Microbiol.">
        <title>Mirubactin C rescues the lethal effect of cell wall biosynthesis mutations in Bacillus subtilis.</title>
        <authorList>
            <person name="Kepplinger B."/>
            <person name="Wen X."/>
            <person name="Tyler A.R."/>
            <person name="Kim B.Y."/>
            <person name="Brown J."/>
            <person name="Banks P."/>
            <person name="Dashti Y."/>
            <person name="Mackenzie E.S."/>
            <person name="Wills C."/>
            <person name="Kawai Y."/>
            <person name="Waldron K.J."/>
            <person name="Allenby N.E.E."/>
            <person name="Wu L.J."/>
            <person name="Hall M.J."/>
            <person name="Errington J."/>
        </authorList>
    </citation>
    <scope>NUCLEOTIDE SEQUENCE</scope>
    <source>
        <strain evidence="2">MDA8-470</strain>
    </source>
</reference>
<gene>
    <name evidence="2" type="ORF">NEH16_13770</name>
</gene>
<sequence length="61" mass="6797">MSEREPEPGSDDELAEWVEEFSSTKTYRPTRLMVEPDELPQGPSGSVMSGPVEQDGEPDEE</sequence>
<protein>
    <submittedName>
        <fullName evidence="2">Uncharacterized protein</fullName>
    </submittedName>
</protein>
<name>A0ABY6PSB4_9ACTN</name>
<dbReference type="RefSeq" id="WP_265542456.1">
    <property type="nucleotide sequence ID" value="NZ_CP098740.1"/>
</dbReference>
<evidence type="ECO:0000256" key="1">
    <source>
        <dbReference type="SAM" id="MobiDB-lite"/>
    </source>
</evidence>